<feature type="domain" description="Phage tail lysozyme" evidence="2">
    <location>
        <begin position="585"/>
        <end position="710"/>
    </location>
</feature>
<proteinExistence type="predicted"/>
<sequence>MADEQLRLVASLKDNASPGVRRIKSELKTIDVAPGMAQAQKWVRGFNEDVAKFKKSSMTVASVMSSMGVGGLAAAGSIGTLAAAFKSLADKTLDMRELGREVGLTADEINAMNRAGQHFGFDPSQMEGAIRHFAGLMPEFKRGYGELNNILARQPDLIKRLKVEDTKTQIKEIFDFLGTIKNPQDRMVFERGIFGTDGVEKLFAEGGNGFEAQAEKFRTTLAPITAQAAAQAQALRDAINDFNAAVENLEMKAGPTVYRWLTAGVKELGAVLTQVEKAPGDVAAAAAVIAGSLVALRVRNRIVRGSALAGGGEMRAAAGQLSAAGGGLDKTAVTLNEAAIALREAAIELRGRGGTPGTGSGGGAPGQGGQPGSSPGFSNLTPGGIFAALQVLDLAGRAPDELRKLQANPDKDAASPEMEFAAKLGDTVRGWFKGGTSPVVPAFHPDDDRLSRARASDMPDRSLDGFVVGSLEKPILHLSGTLRTAARQAEEDGIKPAAFHSGGIVGAAVSDPVAMLAEGTRRGVLAALRELQGGVSADPSTARSGIMPASFGGGGGGGSGGSGGGGNFDTSGGGSTRASGSLAANQREAYAAAIGEGLSKTAARALVADLSGEGLARDAHRVHWDGKHNSGGIAQWDPQRAAAIQRKFGKLPWEMDVAGQTRASIWEYRNNPRFARTKAAMEGSDPGEMIKQLVANYEDPRDKATAIRQRMGYLRGFNPDSDTSGGAVGDALGKLKLARNVVGVQCVALANAAVGFGGSVKEWRRGVSAADGTLKDGTPIATFLNRDGSQSSRYAGGGIGTEGANRDHAAVFRRYLRDEAGKAIGMTVSEQSRGHALHLRNYMFGRGAGEQNGSNYNAIMGPDGRPLGGSSNPMTELRAAAERLGGAARDDLAAEKRRAEDRRQQTAQVDGGIDAHVHLHDHRTSTRVERRGAIRDASITVRRAPQRTSTV</sequence>
<organism evidence="3 4">
    <name type="scientific">Lichenibacterium minor</name>
    <dbReference type="NCBI Taxonomy" id="2316528"/>
    <lineage>
        <taxon>Bacteria</taxon>
        <taxon>Pseudomonadati</taxon>
        <taxon>Pseudomonadota</taxon>
        <taxon>Alphaproteobacteria</taxon>
        <taxon>Hyphomicrobiales</taxon>
        <taxon>Lichenihabitantaceae</taxon>
        <taxon>Lichenibacterium</taxon>
    </lineage>
</organism>
<comment type="caution">
    <text evidence="3">The sequence shown here is derived from an EMBL/GenBank/DDBJ whole genome shotgun (WGS) entry which is preliminary data.</text>
</comment>
<dbReference type="OrthoDB" id="8456384at2"/>
<dbReference type="Pfam" id="PF18013">
    <property type="entry name" value="Phage_lysozyme2"/>
    <property type="match status" value="1"/>
</dbReference>
<evidence type="ECO:0000256" key="1">
    <source>
        <dbReference type="SAM" id="MobiDB-lite"/>
    </source>
</evidence>
<feature type="region of interest" description="Disordered" evidence="1">
    <location>
        <begin position="536"/>
        <end position="580"/>
    </location>
</feature>
<reference evidence="3 4" key="2">
    <citation type="submission" date="2019-02" db="EMBL/GenBank/DDBJ databases">
        <title>'Lichenibacterium ramalinii' gen. nov. sp. nov., 'Lichenibacterium minor' gen. nov. sp. nov.</title>
        <authorList>
            <person name="Pankratov T."/>
        </authorList>
    </citation>
    <scope>NUCLEOTIDE SEQUENCE [LARGE SCALE GENOMIC DNA]</scope>
    <source>
        <strain evidence="3 4">RmlP026</strain>
    </source>
</reference>
<feature type="compositionally biased region" description="Gly residues" evidence="1">
    <location>
        <begin position="352"/>
        <end position="371"/>
    </location>
</feature>
<dbReference type="EMBL" id="QYBB01000064">
    <property type="protein sequence ID" value="RYC29177.1"/>
    <property type="molecule type" value="Genomic_DNA"/>
</dbReference>
<evidence type="ECO:0000313" key="3">
    <source>
        <dbReference type="EMBL" id="RYC29177.1"/>
    </source>
</evidence>
<dbReference type="InterPro" id="IPR041219">
    <property type="entry name" value="Phage_lysozyme2"/>
</dbReference>
<gene>
    <name evidence="3" type="ORF">D3273_25265</name>
</gene>
<dbReference type="AlphaFoldDB" id="A0A4Q2U2U0"/>
<dbReference type="Gene3D" id="1.10.530.10">
    <property type="match status" value="1"/>
</dbReference>
<dbReference type="RefSeq" id="WP_129229732.1">
    <property type="nucleotide sequence ID" value="NZ_QYBB01000064.1"/>
</dbReference>
<reference evidence="3 4" key="1">
    <citation type="submission" date="2018-12" db="EMBL/GenBank/DDBJ databases">
        <authorList>
            <person name="Grouzdev D.S."/>
            <person name="Krutkina M.S."/>
        </authorList>
    </citation>
    <scope>NUCLEOTIDE SEQUENCE [LARGE SCALE GENOMIC DNA]</scope>
    <source>
        <strain evidence="3 4">RmlP026</strain>
    </source>
</reference>
<evidence type="ECO:0000259" key="2">
    <source>
        <dbReference type="Pfam" id="PF18013"/>
    </source>
</evidence>
<keyword evidence="4" id="KW-1185">Reference proteome</keyword>
<name>A0A4Q2U2U0_9HYPH</name>
<evidence type="ECO:0000313" key="4">
    <source>
        <dbReference type="Proteomes" id="UP000290759"/>
    </source>
</evidence>
<dbReference type="Proteomes" id="UP000290759">
    <property type="component" value="Unassembled WGS sequence"/>
</dbReference>
<feature type="compositionally biased region" description="Gly residues" evidence="1">
    <location>
        <begin position="551"/>
        <end position="575"/>
    </location>
</feature>
<accession>A0A4Q2U2U0</accession>
<protein>
    <recommendedName>
        <fullName evidence="2">Phage tail lysozyme domain-containing protein</fullName>
    </recommendedName>
</protein>
<feature type="region of interest" description="Disordered" evidence="1">
    <location>
        <begin position="350"/>
        <end position="379"/>
    </location>
</feature>